<evidence type="ECO:0000259" key="4">
    <source>
        <dbReference type="SMART" id="SM00822"/>
    </source>
</evidence>
<gene>
    <name evidence="5" type="ordered locus">BSUW23_02530</name>
</gene>
<dbReference type="PROSITE" id="PS00061">
    <property type="entry name" value="ADH_SHORT"/>
    <property type="match status" value="1"/>
</dbReference>
<reference key="1">
    <citation type="submission" date="2010-08" db="EMBL/GenBank/DDBJ databases">
        <authorList>
            <person name="Zeigler D.R."/>
        </authorList>
    </citation>
    <scope>NUCLEOTIDE SEQUENCE</scope>
    <source>
        <strain>W23</strain>
    </source>
</reference>
<protein>
    <submittedName>
        <fullName evidence="5">Short chain dehydrogenase/reductase family oxidoreductase</fullName>
    </submittedName>
</protein>
<dbReference type="Gene3D" id="3.40.50.720">
    <property type="entry name" value="NAD(P)-binding Rossmann-like Domain"/>
    <property type="match status" value="1"/>
</dbReference>
<dbReference type="SUPFAM" id="SSF51735">
    <property type="entry name" value="NAD(P)-binding Rossmann-fold domains"/>
    <property type="match status" value="1"/>
</dbReference>
<name>E0U3T2_BACSH</name>
<evidence type="ECO:0000313" key="6">
    <source>
        <dbReference type="Proteomes" id="UP000002233"/>
    </source>
</evidence>
<dbReference type="InterPro" id="IPR057326">
    <property type="entry name" value="KR_dom"/>
</dbReference>
<reference evidence="5 6" key="2">
    <citation type="journal article" date="2011" name="Microbiology">
        <title>The genome sequence of Bacillus subtilis subsp. spizizenii W23: insights into speciation within the B. subtilis complex and into the history of B. subtilis genetics.</title>
        <authorList>
            <person name="Zeigler D.R."/>
        </authorList>
    </citation>
    <scope>NUCLEOTIDE SEQUENCE [LARGE SCALE GENOMIC DNA]</scope>
    <source>
        <strain evidence="6">ATCC 23059 / NRRL B-14472 / W23</strain>
    </source>
</reference>
<dbReference type="SMART" id="SM00822">
    <property type="entry name" value="PKS_KR"/>
    <property type="match status" value="1"/>
</dbReference>
<keyword evidence="2" id="KW-0560">Oxidoreductase</keyword>
<dbReference type="RefSeq" id="WP_003225233.1">
    <property type="nucleotide sequence ID" value="NC_014479.1"/>
</dbReference>
<dbReference type="PRINTS" id="PR00080">
    <property type="entry name" value="SDRFAMILY"/>
</dbReference>
<dbReference type="InterPro" id="IPR036291">
    <property type="entry name" value="NAD(P)-bd_dom_sf"/>
</dbReference>
<dbReference type="KEGG" id="bss:BSUW23_02530"/>
<organism evidence="5 6">
    <name type="scientific">Bacillus spizizenii (strain ATCC 23059 / NRRL B-14472 / W23)</name>
    <name type="common">Bacillus subtilis subsp. spizizenii</name>
    <dbReference type="NCBI Taxonomy" id="655816"/>
    <lineage>
        <taxon>Bacteria</taxon>
        <taxon>Bacillati</taxon>
        <taxon>Bacillota</taxon>
        <taxon>Bacilli</taxon>
        <taxon>Bacillales</taxon>
        <taxon>Bacillaceae</taxon>
        <taxon>Bacillus</taxon>
    </lineage>
</organism>
<evidence type="ECO:0000256" key="3">
    <source>
        <dbReference type="RuleBase" id="RU000363"/>
    </source>
</evidence>
<dbReference type="Pfam" id="PF00106">
    <property type="entry name" value="adh_short"/>
    <property type="match status" value="1"/>
</dbReference>
<proteinExistence type="inferred from homology"/>
<dbReference type="PRINTS" id="PR00081">
    <property type="entry name" value="GDHRDH"/>
</dbReference>
<dbReference type="AlphaFoldDB" id="E0U3T2"/>
<dbReference type="GO" id="GO:0016616">
    <property type="term" value="F:oxidoreductase activity, acting on the CH-OH group of donors, NAD or NADP as acceptor"/>
    <property type="evidence" value="ECO:0007669"/>
    <property type="project" value="UniProtKB-ARBA"/>
</dbReference>
<dbReference type="EMBL" id="CP002183">
    <property type="protein sequence ID" value="ADM36564.1"/>
    <property type="molecule type" value="Genomic_DNA"/>
</dbReference>
<dbReference type="Proteomes" id="UP000002233">
    <property type="component" value="Chromosome"/>
</dbReference>
<comment type="similarity">
    <text evidence="1 3">Belongs to the short-chain dehydrogenases/reductases (SDR) family.</text>
</comment>
<dbReference type="InterPro" id="IPR002347">
    <property type="entry name" value="SDR_fam"/>
</dbReference>
<dbReference type="HOGENOM" id="CLU_010194_2_10_9"/>
<dbReference type="InterPro" id="IPR020904">
    <property type="entry name" value="Sc_DH/Rdtase_CS"/>
</dbReference>
<feature type="domain" description="Ketoreductase" evidence="4">
    <location>
        <begin position="4"/>
        <end position="186"/>
    </location>
</feature>
<accession>E0U3T2</accession>
<dbReference type="FunFam" id="3.40.50.720:FF:000047">
    <property type="entry name" value="NADP-dependent L-serine/L-allo-threonine dehydrogenase"/>
    <property type="match status" value="1"/>
</dbReference>
<dbReference type="PANTHER" id="PTHR43115:SF4">
    <property type="entry name" value="DEHYDROGENASE_REDUCTASE SDR FAMILY MEMBER 11"/>
    <property type="match status" value="1"/>
</dbReference>
<evidence type="ECO:0000256" key="1">
    <source>
        <dbReference type="ARBA" id="ARBA00006484"/>
    </source>
</evidence>
<sequence length="239" mass="25276">MKNKVIVITGASSGIGRATAALLAEKGAKVVLGARRKENLEELVASIASKGGTATYQVTDVTKRSDVENLVKHAVTTYGKVDVMINNAGIMPLSTLDKLKVDEWEKMIDVNIKGVLYGIAAALPIMQEQGYGHIINTSSTAGHTVVPTAAVYAGTKFAVMAISEGLRQEVAGKLKVTAISPGVTETELGHDITDEVSAAFVKEGRNIALPPEIIANAMAYAIEQPDYVDVSEIIVREKG</sequence>
<dbReference type="PANTHER" id="PTHR43115">
    <property type="entry name" value="DEHYDROGENASE/REDUCTASE SDR FAMILY MEMBER 11"/>
    <property type="match status" value="1"/>
</dbReference>
<evidence type="ECO:0000256" key="2">
    <source>
        <dbReference type="ARBA" id="ARBA00023002"/>
    </source>
</evidence>
<evidence type="ECO:0000313" key="5">
    <source>
        <dbReference type="EMBL" id="ADM36564.1"/>
    </source>
</evidence>